<feature type="domain" description="PPC" evidence="7">
    <location>
        <begin position="108"/>
        <end position="245"/>
    </location>
</feature>
<evidence type="ECO:0000256" key="5">
    <source>
        <dbReference type="RuleBase" id="RU367031"/>
    </source>
</evidence>
<dbReference type="Proteomes" id="UP000002051">
    <property type="component" value="Chromosome 5"/>
</dbReference>
<keyword evidence="2 5" id="KW-0238">DNA-binding</keyword>
<dbReference type="AlphaFoldDB" id="G7KGM0"/>
<organism evidence="8 10">
    <name type="scientific">Medicago truncatula</name>
    <name type="common">Barrel medic</name>
    <name type="synonym">Medicago tribuloides</name>
    <dbReference type="NCBI Taxonomy" id="3880"/>
    <lineage>
        <taxon>Eukaryota</taxon>
        <taxon>Viridiplantae</taxon>
        <taxon>Streptophyta</taxon>
        <taxon>Embryophyta</taxon>
        <taxon>Tracheophyta</taxon>
        <taxon>Spermatophyta</taxon>
        <taxon>Magnoliopsida</taxon>
        <taxon>eudicotyledons</taxon>
        <taxon>Gunneridae</taxon>
        <taxon>Pentapetalae</taxon>
        <taxon>rosids</taxon>
        <taxon>fabids</taxon>
        <taxon>Fabales</taxon>
        <taxon>Fabaceae</taxon>
        <taxon>Papilionoideae</taxon>
        <taxon>50 kb inversion clade</taxon>
        <taxon>NPAAA clade</taxon>
        <taxon>Hologalegina</taxon>
        <taxon>IRL clade</taxon>
        <taxon>Trifolieae</taxon>
        <taxon>Medicago</taxon>
    </lineage>
</organism>
<dbReference type="InterPro" id="IPR005175">
    <property type="entry name" value="PPC_dom"/>
</dbReference>
<sequence>MELQLTLSLGSIPKRSETINNAPDVIKIFGVDVDLITGAKSGGSNSEQVQRGEGRPPKYGVSRSPFSPMTPPSGLATSHSNESEEKDGNGRSGGSLVSTDGFVEETTGESITPYVLIVNPRENVVEKISAFFKNGPRQAVCILAATGAVSNVTLYQPGVSDGFLRYEGHFPILSLNGPCTFPGGCAQKEIEMMSVSLSKPDGSIFGGGIGRSMIAATPIHFLSSSSATKTSMWKTEDDVTMCDVANDLPLSHTYSKFLFFHQIVLGTFDMVITDGEPSNLATTSANGASMSDNVTVVGEPSNLEKFPYLDLNRPPEEI</sequence>
<dbReference type="Pfam" id="PF03479">
    <property type="entry name" value="PCC"/>
    <property type="match status" value="1"/>
</dbReference>
<accession>A0A0C3XIF1</accession>
<dbReference type="Gene3D" id="3.30.1330.80">
    <property type="entry name" value="Hypothetical protein, similar to alpha- acetolactate decarboxylase, domain 2"/>
    <property type="match status" value="1"/>
</dbReference>
<keyword evidence="4 5" id="KW-0539">Nucleus</keyword>
<protein>
    <recommendedName>
        <fullName evidence="5">AT-hook motif nuclear-localized protein</fullName>
    </recommendedName>
</protein>
<dbReference type="InterPro" id="IPR039605">
    <property type="entry name" value="AHL"/>
</dbReference>
<dbReference type="eggNOG" id="ENOG502SINA">
    <property type="taxonomic scope" value="Eukaryota"/>
</dbReference>
<dbReference type="GO" id="GO:0003680">
    <property type="term" value="F:minor groove of adenine-thymine-rich DNA binding"/>
    <property type="evidence" value="ECO:0007669"/>
    <property type="project" value="UniProtKB-UniRule"/>
</dbReference>
<dbReference type="PaxDb" id="3880-AES96786"/>
<keyword evidence="3 5" id="KW-0804">Transcription</keyword>
<accession>G7KGM0</accession>
<dbReference type="PANTHER" id="PTHR31500">
    <property type="entry name" value="AT-HOOK MOTIF NUCLEAR-LOCALIZED PROTEIN 9"/>
    <property type="match status" value="1"/>
</dbReference>
<dbReference type="STRING" id="3880.G7KGM0"/>
<comment type="function">
    <text evidence="5">Transcription factor that specifically binds AT-rich DNA sequences related to the nuclear matrix attachment regions (MARs).</text>
</comment>
<evidence type="ECO:0000256" key="3">
    <source>
        <dbReference type="ARBA" id="ARBA00023163"/>
    </source>
</evidence>
<evidence type="ECO:0000313" key="8">
    <source>
        <dbReference type="EMBL" id="AES96786.2"/>
    </source>
</evidence>
<name>G7KGM0_MEDTR</name>
<reference evidence="9" key="3">
    <citation type="submission" date="2015-04" db="UniProtKB">
        <authorList>
            <consortium name="EnsemblPlants"/>
        </authorList>
    </citation>
    <scope>IDENTIFICATION</scope>
    <source>
        <strain evidence="9">cv. Jemalong A17</strain>
    </source>
</reference>
<evidence type="ECO:0000259" key="7">
    <source>
        <dbReference type="PROSITE" id="PS51742"/>
    </source>
</evidence>
<evidence type="ECO:0000256" key="4">
    <source>
        <dbReference type="ARBA" id="ARBA00023242"/>
    </source>
</evidence>
<reference evidence="8 10" key="1">
    <citation type="journal article" date="2011" name="Nature">
        <title>The Medicago genome provides insight into the evolution of rhizobial symbioses.</title>
        <authorList>
            <person name="Young N.D."/>
            <person name="Debelle F."/>
            <person name="Oldroyd G.E."/>
            <person name="Geurts R."/>
            <person name="Cannon S.B."/>
            <person name="Udvardi M.K."/>
            <person name="Benedito V.A."/>
            <person name="Mayer K.F."/>
            <person name="Gouzy J."/>
            <person name="Schoof H."/>
            <person name="Van de Peer Y."/>
            <person name="Proost S."/>
            <person name="Cook D.R."/>
            <person name="Meyers B.C."/>
            <person name="Spannagl M."/>
            <person name="Cheung F."/>
            <person name="De Mita S."/>
            <person name="Krishnakumar V."/>
            <person name="Gundlach H."/>
            <person name="Zhou S."/>
            <person name="Mudge J."/>
            <person name="Bharti A.K."/>
            <person name="Murray J.D."/>
            <person name="Naoumkina M.A."/>
            <person name="Rosen B."/>
            <person name="Silverstein K.A."/>
            <person name="Tang H."/>
            <person name="Rombauts S."/>
            <person name="Zhao P.X."/>
            <person name="Zhou P."/>
            <person name="Barbe V."/>
            <person name="Bardou P."/>
            <person name="Bechner M."/>
            <person name="Bellec A."/>
            <person name="Berger A."/>
            <person name="Berges H."/>
            <person name="Bidwell S."/>
            <person name="Bisseling T."/>
            <person name="Choisne N."/>
            <person name="Couloux A."/>
            <person name="Denny R."/>
            <person name="Deshpande S."/>
            <person name="Dai X."/>
            <person name="Doyle J.J."/>
            <person name="Dudez A.M."/>
            <person name="Farmer A.D."/>
            <person name="Fouteau S."/>
            <person name="Franken C."/>
            <person name="Gibelin C."/>
            <person name="Gish J."/>
            <person name="Goldstein S."/>
            <person name="Gonzalez A.J."/>
            <person name="Green P.J."/>
            <person name="Hallab A."/>
            <person name="Hartog M."/>
            <person name="Hua A."/>
            <person name="Humphray S.J."/>
            <person name="Jeong D.H."/>
            <person name="Jing Y."/>
            <person name="Jocker A."/>
            <person name="Kenton S.M."/>
            <person name="Kim D.J."/>
            <person name="Klee K."/>
            <person name="Lai H."/>
            <person name="Lang C."/>
            <person name="Lin S."/>
            <person name="Macmil S.L."/>
            <person name="Magdelenat G."/>
            <person name="Matthews L."/>
            <person name="McCorrison J."/>
            <person name="Monaghan E.L."/>
            <person name="Mun J.H."/>
            <person name="Najar F.Z."/>
            <person name="Nicholson C."/>
            <person name="Noirot C."/>
            <person name="O'Bleness M."/>
            <person name="Paule C.R."/>
            <person name="Poulain J."/>
            <person name="Prion F."/>
            <person name="Qin B."/>
            <person name="Qu C."/>
            <person name="Retzel E.F."/>
            <person name="Riddle C."/>
            <person name="Sallet E."/>
            <person name="Samain S."/>
            <person name="Samson N."/>
            <person name="Sanders I."/>
            <person name="Saurat O."/>
            <person name="Scarpelli C."/>
            <person name="Schiex T."/>
            <person name="Segurens B."/>
            <person name="Severin A.J."/>
            <person name="Sherrier D.J."/>
            <person name="Shi R."/>
            <person name="Sims S."/>
            <person name="Singer S.R."/>
            <person name="Sinharoy S."/>
            <person name="Sterck L."/>
            <person name="Viollet A."/>
            <person name="Wang B.B."/>
            <person name="Wang K."/>
            <person name="Wang M."/>
            <person name="Wang X."/>
            <person name="Warfsmann J."/>
            <person name="Weissenbach J."/>
            <person name="White D.D."/>
            <person name="White J.D."/>
            <person name="Wiley G.B."/>
            <person name="Wincker P."/>
            <person name="Xing Y."/>
            <person name="Yang L."/>
            <person name="Yao Z."/>
            <person name="Ying F."/>
            <person name="Zhai J."/>
            <person name="Zhou L."/>
            <person name="Zuber A."/>
            <person name="Denarie J."/>
            <person name="Dixon R.A."/>
            <person name="May G.D."/>
            <person name="Schwartz D.C."/>
            <person name="Rogers J."/>
            <person name="Quetier F."/>
            <person name="Town C.D."/>
            <person name="Roe B.A."/>
        </authorList>
    </citation>
    <scope>NUCLEOTIDE SEQUENCE [LARGE SCALE GENOMIC DNA]</scope>
    <source>
        <strain evidence="8">A17</strain>
        <strain evidence="9 10">cv. Jemalong A17</strain>
    </source>
</reference>
<evidence type="ECO:0000313" key="9">
    <source>
        <dbReference type="EnsemblPlants" id="AES96786"/>
    </source>
</evidence>
<dbReference type="EnsemblPlants" id="AES96786">
    <property type="protein sequence ID" value="AES96786"/>
    <property type="gene ID" value="MTR_5g041430"/>
</dbReference>
<dbReference type="EMBL" id="CM001221">
    <property type="protein sequence ID" value="AES96786.2"/>
    <property type="molecule type" value="Genomic_DNA"/>
</dbReference>
<dbReference type="GO" id="GO:0005634">
    <property type="term" value="C:nucleus"/>
    <property type="evidence" value="ECO:0007669"/>
    <property type="project" value="UniProtKB-SubCell"/>
</dbReference>
<evidence type="ECO:0000256" key="6">
    <source>
        <dbReference type="SAM" id="MobiDB-lite"/>
    </source>
</evidence>
<comment type="domain">
    <text evidence="5">The PPC domain mediates interactions between AHL proteins.</text>
</comment>
<evidence type="ECO:0000313" key="10">
    <source>
        <dbReference type="Proteomes" id="UP000002051"/>
    </source>
</evidence>
<gene>
    <name evidence="8" type="ordered locus">MTR_5g041430</name>
</gene>
<keyword evidence="10" id="KW-1185">Reference proteome</keyword>
<reference evidence="8 10" key="2">
    <citation type="journal article" date="2014" name="BMC Genomics">
        <title>An improved genome release (version Mt4.0) for the model legume Medicago truncatula.</title>
        <authorList>
            <person name="Tang H."/>
            <person name="Krishnakumar V."/>
            <person name="Bidwell S."/>
            <person name="Rosen B."/>
            <person name="Chan A."/>
            <person name="Zhou S."/>
            <person name="Gentzbittel L."/>
            <person name="Childs K.L."/>
            <person name="Yandell M."/>
            <person name="Gundlach H."/>
            <person name="Mayer K.F."/>
            <person name="Schwartz D.C."/>
            <person name="Town C.D."/>
        </authorList>
    </citation>
    <scope>GENOME REANNOTATION</scope>
    <source>
        <strain evidence="9 10">cv. Jemalong A17</strain>
    </source>
</reference>
<evidence type="ECO:0000256" key="2">
    <source>
        <dbReference type="ARBA" id="ARBA00023125"/>
    </source>
</evidence>
<dbReference type="CDD" id="cd11378">
    <property type="entry name" value="DUF296"/>
    <property type="match status" value="1"/>
</dbReference>
<dbReference type="HOGENOM" id="CLU_039808_3_0_1"/>
<comment type="subcellular location">
    <subcellularLocation>
        <location evidence="5">Nucleus</location>
    </subcellularLocation>
</comment>
<dbReference type="PANTHER" id="PTHR31500:SF45">
    <property type="entry name" value="AT-HOOK MOTIF NUCLEAR-LOCALIZED PROTEIN"/>
    <property type="match status" value="1"/>
</dbReference>
<keyword evidence="1 5" id="KW-0805">Transcription regulation</keyword>
<dbReference type="SUPFAM" id="SSF117856">
    <property type="entry name" value="AF0104/ALDC/Ptd012-like"/>
    <property type="match status" value="1"/>
</dbReference>
<proteinExistence type="predicted"/>
<feature type="region of interest" description="Disordered" evidence="6">
    <location>
        <begin position="40"/>
        <end position="100"/>
    </location>
</feature>
<evidence type="ECO:0000256" key="1">
    <source>
        <dbReference type="ARBA" id="ARBA00023015"/>
    </source>
</evidence>
<dbReference type="PROSITE" id="PS51742">
    <property type="entry name" value="PPC"/>
    <property type="match status" value="1"/>
</dbReference>